<dbReference type="FunFam" id="3.40.50.300:FF:000421">
    <property type="entry name" value="Branched-chain amino acid ABC transporter ATP-binding protein"/>
    <property type="match status" value="1"/>
</dbReference>
<dbReference type="SMART" id="SM00382">
    <property type="entry name" value="AAA"/>
    <property type="match status" value="1"/>
</dbReference>
<dbReference type="GO" id="GO:0016887">
    <property type="term" value="F:ATP hydrolysis activity"/>
    <property type="evidence" value="ECO:0007669"/>
    <property type="project" value="InterPro"/>
</dbReference>
<keyword evidence="2" id="KW-0547">Nucleotide-binding</keyword>
<protein>
    <submittedName>
        <fullName evidence="5">ABC transporter related protein</fullName>
    </submittedName>
</protein>
<dbReference type="InterPro" id="IPR003439">
    <property type="entry name" value="ABC_transporter-like_ATP-bd"/>
</dbReference>
<dbReference type="AlphaFoldDB" id="I3TS33"/>
<dbReference type="Gene3D" id="3.40.50.300">
    <property type="entry name" value="P-loop containing nucleotide triphosphate hydrolases"/>
    <property type="match status" value="1"/>
</dbReference>
<dbReference type="EMBL" id="CP003237">
    <property type="protein sequence ID" value="AFK55571.1"/>
    <property type="molecule type" value="Genomic_DNA"/>
</dbReference>
<geneLocation type="plasmid" evidence="5 6">
    <name>pTM1</name>
</geneLocation>
<keyword evidence="6" id="KW-1185">Reference proteome</keyword>
<keyword evidence="1" id="KW-0813">Transport</keyword>
<evidence type="ECO:0000256" key="1">
    <source>
        <dbReference type="ARBA" id="ARBA00022448"/>
    </source>
</evidence>
<dbReference type="CDD" id="cd03219">
    <property type="entry name" value="ABC_Mj1267_LivG_branched"/>
    <property type="match status" value="1"/>
</dbReference>
<name>I3TS33_TISMK</name>
<dbReference type="GO" id="GO:0005524">
    <property type="term" value="F:ATP binding"/>
    <property type="evidence" value="ECO:0007669"/>
    <property type="project" value="UniProtKB-KW"/>
</dbReference>
<proteinExistence type="predicted"/>
<dbReference type="InterPro" id="IPR051120">
    <property type="entry name" value="ABC_AA/LPS_Transport"/>
</dbReference>
<evidence type="ECO:0000259" key="4">
    <source>
        <dbReference type="PROSITE" id="PS50893"/>
    </source>
</evidence>
<gene>
    <name evidence="5" type="primary">braF</name>
    <name evidence="5" type="ordered locus">TMO_a0168</name>
</gene>
<dbReference type="Pfam" id="PF00005">
    <property type="entry name" value="ABC_tran"/>
    <property type="match status" value="1"/>
</dbReference>
<dbReference type="HOGENOM" id="CLU_000604_1_2_5"/>
<accession>I3TS33</accession>
<dbReference type="Pfam" id="PF12399">
    <property type="entry name" value="BCA_ABC_TP_C"/>
    <property type="match status" value="1"/>
</dbReference>
<sequence length="270" mass="29559">MTPADPTSSSAPTPLLVCDRIERSFGGLKALKSVSIAIHPGQIFGLVGPNGSGKTTMVNAITGFYPPDAGQVRFAGRDLRGLKPHRIARLGIARTFQNLALFRGMSVLDNILVGRHLHMRPGALPALFYPFWARPAEIRHRAVVEEVIDFLQLQDVRDQPVEVIPLGLQKRVELARALAAEPRLLILDEPMAGMNQEEKEYMARFILDARDAFGTAVLLIEHHMDVVTALTDRLLVLTYGEPIAEGDPHEVIARPAVVAAYLGKGRSRAA</sequence>
<dbReference type="Proteomes" id="UP000005258">
    <property type="component" value="Plasmid pTM1"/>
</dbReference>
<dbReference type="PANTHER" id="PTHR45772">
    <property type="entry name" value="CONSERVED COMPONENT OF ABC TRANSPORTER FOR NATURAL AMINO ACIDS-RELATED"/>
    <property type="match status" value="1"/>
</dbReference>
<reference evidence="5 6" key="1">
    <citation type="journal article" date="2012" name="J. Am. Chem. Soc.">
        <title>Bacterial biosynthesis and maturation of the didemnin anti-cancer agents.</title>
        <authorList>
            <person name="Xu Y."/>
            <person name="Kersten R.D."/>
            <person name="Nam S.J."/>
            <person name="Lu L."/>
            <person name="Al-Suwailem A.M."/>
            <person name="Zheng H."/>
            <person name="Fenical W."/>
            <person name="Dorrestein P.C."/>
            <person name="Moore B.S."/>
            <person name="Qian P.Y."/>
        </authorList>
    </citation>
    <scope>NUCLEOTIDE SEQUENCE [LARGE SCALE GENOMIC DNA]</scope>
    <source>
        <strain evidence="5 6">KA081020-065</strain>
    </source>
</reference>
<feature type="domain" description="ABC transporter" evidence="4">
    <location>
        <begin position="16"/>
        <end position="264"/>
    </location>
</feature>
<evidence type="ECO:0000313" key="5">
    <source>
        <dbReference type="EMBL" id="AFK55571.1"/>
    </source>
</evidence>
<organism evidence="5 6">
    <name type="scientific">Tistrella mobilis (strain KA081020-065)</name>
    <dbReference type="NCBI Taxonomy" id="1110502"/>
    <lineage>
        <taxon>Bacteria</taxon>
        <taxon>Pseudomonadati</taxon>
        <taxon>Pseudomonadota</taxon>
        <taxon>Alphaproteobacteria</taxon>
        <taxon>Geminicoccales</taxon>
        <taxon>Geminicoccaceae</taxon>
        <taxon>Tistrella</taxon>
    </lineage>
</organism>
<evidence type="ECO:0000256" key="2">
    <source>
        <dbReference type="ARBA" id="ARBA00022741"/>
    </source>
</evidence>
<dbReference type="PROSITE" id="PS50893">
    <property type="entry name" value="ABC_TRANSPORTER_2"/>
    <property type="match status" value="1"/>
</dbReference>
<keyword evidence="3" id="KW-0067">ATP-binding</keyword>
<dbReference type="SUPFAM" id="SSF52540">
    <property type="entry name" value="P-loop containing nucleoside triphosphate hydrolases"/>
    <property type="match status" value="1"/>
</dbReference>
<dbReference type="GO" id="GO:0005886">
    <property type="term" value="C:plasma membrane"/>
    <property type="evidence" value="ECO:0007669"/>
    <property type="project" value="TreeGrafter"/>
</dbReference>
<evidence type="ECO:0000313" key="6">
    <source>
        <dbReference type="Proteomes" id="UP000005258"/>
    </source>
</evidence>
<dbReference type="InterPro" id="IPR003593">
    <property type="entry name" value="AAA+_ATPase"/>
</dbReference>
<dbReference type="PANTHER" id="PTHR45772:SF1">
    <property type="entry name" value="ABC TRANSPORTER ATP-BINDING PROTEIN"/>
    <property type="match status" value="1"/>
</dbReference>
<dbReference type="InterPro" id="IPR027417">
    <property type="entry name" value="P-loop_NTPase"/>
</dbReference>
<keyword evidence="5" id="KW-0614">Plasmid</keyword>
<dbReference type="RefSeq" id="WP_014747248.1">
    <property type="nucleotide sequence ID" value="NC_017957.2"/>
</dbReference>
<dbReference type="KEGG" id="tmo:TMO_a0168"/>
<dbReference type="InterPro" id="IPR032823">
    <property type="entry name" value="BCA_ABC_TP_C"/>
</dbReference>
<dbReference type="PATRIC" id="fig|1110502.3.peg.3825"/>
<evidence type="ECO:0000256" key="3">
    <source>
        <dbReference type="ARBA" id="ARBA00022840"/>
    </source>
</evidence>